<reference evidence="2 3" key="1">
    <citation type="submission" date="2019-03" db="EMBL/GenBank/DDBJ databases">
        <title>Single cell metagenomics reveals metabolic interactions within the superorganism composed of flagellate Streblomastix strix and complex community of Bacteroidetes bacteria on its surface.</title>
        <authorList>
            <person name="Treitli S.C."/>
            <person name="Kolisko M."/>
            <person name="Husnik F."/>
            <person name="Keeling P."/>
            <person name="Hampl V."/>
        </authorList>
    </citation>
    <scope>NUCLEOTIDE SEQUENCE [LARGE SCALE GENOMIC DNA]</scope>
    <source>
        <strain evidence="2">ST1C</strain>
    </source>
</reference>
<dbReference type="Proteomes" id="UP000324800">
    <property type="component" value="Unassembled WGS sequence"/>
</dbReference>
<proteinExistence type="predicted"/>
<gene>
    <name evidence="2" type="ORF">EZS28_019295</name>
</gene>
<evidence type="ECO:0000313" key="2">
    <source>
        <dbReference type="EMBL" id="KAA6385179.1"/>
    </source>
</evidence>
<protein>
    <submittedName>
        <fullName evidence="2">Uncharacterized protein</fullName>
    </submittedName>
</protein>
<organism evidence="2 3">
    <name type="scientific">Streblomastix strix</name>
    <dbReference type="NCBI Taxonomy" id="222440"/>
    <lineage>
        <taxon>Eukaryota</taxon>
        <taxon>Metamonada</taxon>
        <taxon>Preaxostyla</taxon>
        <taxon>Oxymonadida</taxon>
        <taxon>Streblomastigidae</taxon>
        <taxon>Streblomastix</taxon>
    </lineage>
</organism>
<feature type="compositionally biased region" description="Low complexity" evidence="1">
    <location>
        <begin position="26"/>
        <end position="38"/>
    </location>
</feature>
<feature type="region of interest" description="Disordered" evidence="1">
    <location>
        <begin position="1"/>
        <end position="44"/>
    </location>
</feature>
<name>A0A5J4VS07_9EUKA</name>
<comment type="caution">
    <text evidence="2">The sequence shown here is derived from an EMBL/GenBank/DDBJ whole genome shotgun (WGS) entry which is preliminary data.</text>
</comment>
<accession>A0A5J4VS07</accession>
<evidence type="ECO:0000313" key="3">
    <source>
        <dbReference type="Proteomes" id="UP000324800"/>
    </source>
</evidence>
<dbReference type="EMBL" id="SNRW01005382">
    <property type="protein sequence ID" value="KAA6385179.1"/>
    <property type="molecule type" value="Genomic_DNA"/>
</dbReference>
<sequence length="91" mass="9666">MYEADWCNSGDVVPDQVTPASDVIPSNSNGNGSAGTSNEYARGDHQHSLQVSTVLLAKDTANGEAGVATTYARSEGNYDVVYGKYQFCNDL</sequence>
<dbReference type="AlphaFoldDB" id="A0A5J4VS07"/>
<evidence type="ECO:0000256" key="1">
    <source>
        <dbReference type="SAM" id="MobiDB-lite"/>
    </source>
</evidence>